<dbReference type="EMBL" id="JBIUGF010000032">
    <property type="protein sequence ID" value="MFJ1338910.1"/>
    <property type="molecule type" value="Genomic_DNA"/>
</dbReference>
<protein>
    <submittedName>
        <fullName evidence="1">Pilus assembly protein PilP</fullName>
    </submittedName>
</protein>
<dbReference type="Proteomes" id="UP001615411">
    <property type="component" value="Unassembled WGS sequence"/>
</dbReference>
<keyword evidence="2" id="KW-1185">Reference proteome</keyword>
<reference evidence="1" key="1">
    <citation type="submission" date="2024-10" db="EMBL/GenBank/DDBJ databases">
        <title>Aeromonas and Pseudomonas from the Cagarras Archipelago, Rio de Janeiro, Brazil.</title>
        <authorList>
            <person name="Canellas A.L.B."/>
            <person name="Laport M.S."/>
        </authorList>
    </citation>
    <scope>NUCLEOTIDE SEQUENCE</scope>
    <source>
        <strain evidence="1">ACP-7</strain>
    </source>
</reference>
<gene>
    <name evidence="1" type="ORF">ACIKP7_12340</name>
</gene>
<comment type="caution">
    <text evidence="1">The sequence shown here is derived from an EMBL/GenBank/DDBJ whole genome shotgun (WGS) entry which is preliminary data.</text>
</comment>
<organism evidence="1 2">
    <name type="scientific">Pseudomonas caricapapayae</name>
    <dbReference type="NCBI Taxonomy" id="46678"/>
    <lineage>
        <taxon>Bacteria</taxon>
        <taxon>Pseudomonadati</taxon>
        <taxon>Pseudomonadota</taxon>
        <taxon>Gammaproteobacteria</taxon>
        <taxon>Pseudomonadales</taxon>
        <taxon>Pseudomonadaceae</taxon>
        <taxon>Pseudomonas</taxon>
    </lineage>
</organism>
<sequence>MLSLARWQQLAAGSRVRQVALLVSVLVLSLGLAYFVHLRGLFTEIDKGSEQSQQLLIEQAEKAERAQLLAPHEAQLAAAYQRLDASRWRLAAGGELADLLEEIAHRGQSEGVFVEQVEVLPEVFHEHHVEMPMQFQLRGAYEKLASFARGLAQLPRLVTVQDFSLLPVQEQDPAGLRLQVQVSAYRSRVASTGPHHKLLEPEPVRPVPDFSRSPFEPSPLMQHRQHLETLALDQFEMIGSLARGQARFALLQVAGVVHRLQLGDRLGRDRGRIVGIEERQVEVAEEVFVAGKGWVERRRTLSLRLPASAG</sequence>
<accession>A0ACC7LX16</accession>
<name>A0ACC7LX16_9PSED</name>
<evidence type="ECO:0000313" key="1">
    <source>
        <dbReference type="EMBL" id="MFJ1338910.1"/>
    </source>
</evidence>
<proteinExistence type="predicted"/>
<evidence type="ECO:0000313" key="2">
    <source>
        <dbReference type="Proteomes" id="UP001615411"/>
    </source>
</evidence>